<evidence type="ECO:0000256" key="1">
    <source>
        <dbReference type="ARBA" id="ARBA00023125"/>
    </source>
</evidence>
<reference evidence="3 6" key="2">
    <citation type="submission" date="2020-08" db="EMBL/GenBank/DDBJ databases">
        <title>Sequencing the genomes of 1000 actinobacteria strains.</title>
        <authorList>
            <person name="Klenk H.-P."/>
        </authorList>
    </citation>
    <scope>NUCLEOTIDE SEQUENCE [LARGE SCALE GENOMIC DNA]</scope>
    <source>
        <strain evidence="3 6">DSM 15626</strain>
    </source>
</reference>
<dbReference type="PANTHER" id="PTHR30204">
    <property type="entry name" value="REDOX-CYCLING DRUG-SENSING TRANSCRIPTIONAL ACTIVATOR SOXR"/>
    <property type="match status" value="1"/>
</dbReference>
<dbReference type="GO" id="GO:0003677">
    <property type="term" value="F:DNA binding"/>
    <property type="evidence" value="ECO:0007669"/>
    <property type="project" value="UniProtKB-KW"/>
</dbReference>
<dbReference type="PROSITE" id="PS00552">
    <property type="entry name" value="HTH_MERR_1"/>
    <property type="match status" value="1"/>
</dbReference>
<dbReference type="Gene3D" id="1.10.1660.10">
    <property type="match status" value="1"/>
</dbReference>
<dbReference type="GO" id="GO:0003700">
    <property type="term" value="F:DNA-binding transcription factor activity"/>
    <property type="evidence" value="ECO:0007669"/>
    <property type="project" value="InterPro"/>
</dbReference>
<sequence>MLIGEVARRSGVSARMLRHYDTLGLVRPTGRSDGGYREYSADDIRRIFHVESLRSLGLSLRQIARALEEESFEPAALVTDLIRRTQERITQQQELLDRLQAVDASAPADWQSVLRIVALLHGLNSPNPAHRQQAALTPTDDVDPNLLAAAVLAEPDPNVAGALRWALARTPDEALPALAQAMTTPNPETRRRAIVALIELNAPTPILTAALDDPDPEVRKHTALALGARQNPKAIPALIALILEGANDVEAADHLAHLAQTHAPQILTTLTPHLTPATPTPARLRLTQALIDLPPPLATPLLHHLSTDPDQAISLTATAYLNRMPEARG</sequence>
<organism evidence="4 5">
    <name type="scientific">Kribbella sandramycini</name>
    <dbReference type="NCBI Taxonomy" id="60450"/>
    <lineage>
        <taxon>Bacteria</taxon>
        <taxon>Bacillati</taxon>
        <taxon>Actinomycetota</taxon>
        <taxon>Actinomycetes</taxon>
        <taxon>Propionibacteriales</taxon>
        <taxon>Kribbellaceae</taxon>
        <taxon>Kribbella</taxon>
    </lineage>
</organism>
<evidence type="ECO:0000313" key="5">
    <source>
        <dbReference type="Proteomes" id="UP000534306"/>
    </source>
</evidence>
<dbReference type="EMBL" id="JABJRC010000005">
    <property type="protein sequence ID" value="NOL42761.1"/>
    <property type="molecule type" value="Genomic_DNA"/>
</dbReference>
<dbReference type="EMBL" id="JACHKF010000001">
    <property type="protein sequence ID" value="MBB6566584.1"/>
    <property type="molecule type" value="Genomic_DNA"/>
</dbReference>
<evidence type="ECO:0000313" key="4">
    <source>
        <dbReference type="EMBL" id="NOL42761.1"/>
    </source>
</evidence>
<dbReference type="InterPro" id="IPR011989">
    <property type="entry name" value="ARM-like"/>
</dbReference>
<feature type="domain" description="HTH merR-type" evidence="2">
    <location>
        <begin position="1"/>
        <end position="69"/>
    </location>
</feature>
<dbReference type="InterPro" id="IPR016024">
    <property type="entry name" value="ARM-type_fold"/>
</dbReference>
<comment type="caution">
    <text evidence="4">The sequence shown here is derived from an EMBL/GenBank/DDBJ whole genome shotgun (WGS) entry which is preliminary data.</text>
</comment>
<reference evidence="4 5" key="1">
    <citation type="submission" date="2020-05" db="EMBL/GenBank/DDBJ databases">
        <title>Genome sequence of Kribbella sandramycini ATCC 39419.</title>
        <authorList>
            <person name="Maclea K.S."/>
            <person name="Fair J.L."/>
        </authorList>
    </citation>
    <scope>NUCLEOTIDE SEQUENCE [LARGE SCALE GENOMIC DNA]</scope>
    <source>
        <strain evidence="4 5">ATCC 39419</strain>
    </source>
</reference>
<dbReference type="SMART" id="SM00422">
    <property type="entry name" value="HTH_MERR"/>
    <property type="match status" value="1"/>
</dbReference>
<protein>
    <submittedName>
        <fullName evidence="3">DNA-binding transcriptional MerR regulator</fullName>
    </submittedName>
    <submittedName>
        <fullName evidence="4">MerR family transcriptional regulator</fullName>
    </submittedName>
</protein>
<dbReference type="SUPFAM" id="SSF48371">
    <property type="entry name" value="ARM repeat"/>
    <property type="match status" value="1"/>
</dbReference>
<dbReference type="RefSeq" id="WP_171675258.1">
    <property type="nucleotide sequence ID" value="NZ_BAAAGT010000004.1"/>
</dbReference>
<dbReference type="SUPFAM" id="SSF46955">
    <property type="entry name" value="Putative DNA-binding domain"/>
    <property type="match status" value="1"/>
</dbReference>
<dbReference type="PANTHER" id="PTHR30204:SF93">
    <property type="entry name" value="HTH MERR-TYPE DOMAIN-CONTAINING PROTEIN"/>
    <property type="match status" value="1"/>
</dbReference>
<gene>
    <name evidence="3" type="ORF">HNR71_002221</name>
    <name evidence="4" type="ORF">HPO96_21170</name>
</gene>
<dbReference type="InterPro" id="IPR047057">
    <property type="entry name" value="MerR_fam"/>
</dbReference>
<dbReference type="PROSITE" id="PS50937">
    <property type="entry name" value="HTH_MERR_2"/>
    <property type="match status" value="1"/>
</dbReference>
<dbReference type="Pfam" id="PF13646">
    <property type="entry name" value="HEAT_2"/>
    <property type="match status" value="2"/>
</dbReference>
<dbReference type="Gene3D" id="1.25.10.10">
    <property type="entry name" value="Leucine-rich Repeat Variant"/>
    <property type="match status" value="2"/>
</dbReference>
<keyword evidence="1 3" id="KW-0238">DNA-binding</keyword>
<dbReference type="InterPro" id="IPR000551">
    <property type="entry name" value="MerR-type_HTH_dom"/>
</dbReference>
<proteinExistence type="predicted"/>
<accession>A0A7Y4L3I5</accession>
<dbReference type="Pfam" id="PF13411">
    <property type="entry name" value="MerR_1"/>
    <property type="match status" value="1"/>
</dbReference>
<evidence type="ECO:0000313" key="3">
    <source>
        <dbReference type="EMBL" id="MBB6566584.1"/>
    </source>
</evidence>
<dbReference type="AlphaFoldDB" id="A0A7Y4L3I5"/>
<dbReference type="InterPro" id="IPR009061">
    <property type="entry name" value="DNA-bd_dom_put_sf"/>
</dbReference>
<keyword evidence="5" id="KW-1185">Reference proteome</keyword>
<dbReference type="Proteomes" id="UP000553957">
    <property type="component" value="Unassembled WGS sequence"/>
</dbReference>
<evidence type="ECO:0000313" key="6">
    <source>
        <dbReference type="Proteomes" id="UP000553957"/>
    </source>
</evidence>
<name>A0A7Y4L3I5_9ACTN</name>
<dbReference type="PRINTS" id="PR00040">
    <property type="entry name" value="HTHMERR"/>
</dbReference>
<dbReference type="Proteomes" id="UP000534306">
    <property type="component" value="Unassembled WGS sequence"/>
</dbReference>
<evidence type="ECO:0000259" key="2">
    <source>
        <dbReference type="PROSITE" id="PS50937"/>
    </source>
</evidence>